<organism evidence="2 3">
    <name type="scientific">Lactarius akahatsu</name>
    <dbReference type="NCBI Taxonomy" id="416441"/>
    <lineage>
        <taxon>Eukaryota</taxon>
        <taxon>Fungi</taxon>
        <taxon>Dikarya</taxon>
        <taxon>Basidiomycota</taxon>
        <taxon>Agaricomycotina</taxon>
        <taxon>Agaricomycetes</taxon>
        <taxon>Russulales</taxon>
        <taxon>Russulaceae</taxon>
        <taxon>Lactarius</taxon>
    </lineage>
</organism>
<dbReference type="SUPFAM" id="SSF55200">
    <property type="entry name" value="Translation initiation factor IF3, C-terminal domain"/>
    <property type="match status" value="1"/>
</dbReference>
<evidence type="ECO:0000256" key="1">
    <source>
        <dbReference type="SAM" id="MobiDB-lite"/>
    </source>
</evidence>
<protein>
    <submittedName>
        <fullName evidence="2">Uncharacterized protein</fullName>
    </submittedName>
</protein>
<keyword evidence="3" id="KW-1185">Reference proteome</keyword>
<comment type="caution">
    <text evidence="2">The sequence shown here is derived from an EMBL/GenBank/DDBJ whole genome shotgun (WGS) entry which is preliminary data.</text>
</comment>
<dbReference type="EMBL" id="JAKELL010000059">
    <property type="protein sequence ID" value="KAH8985896.1"/>
    <property type="molecule type" value="Genomic_DNA"/>
</dbReference>
<dbReference type="AlphaFoldDB" id="A0AAD4QB23"/>
<gene>
    <name evidence="2" type="ORF">EDB92DRAFT_1881387</name>
</gene>
<reference evidence="2" key="1">
    <citation type="submission" date="2022-01" db="EMBL/GenBank/DDBJ databases">
        <title>Comparative genomics reveals a dynamic genome evolution in the ectomycorrhizal milk-cap (Lactarius) mushrooms.</title>
        <authorList>
            <consortium name="DOE Joint Genome Institute"/>
            <person name="Lebreton A."/>
            <person name="Tang N."/>
            <person name="Kuo A."/>
            <person name="LaButti K."/>
            <person name="Drula E."/>
            <person name="Barry K."/>
            <person name="Clum A."/>
            <person name="Lipzen A."/>
            <person name="Mousain D."/>
            <person name="Ng V."/>
            <person name="Wang R."/>
            <person name="Wang X."/>
            <person name="Dai Y."/>
            <person name="Henrissat B."/>
            <person name="Grigoriev I.V."/>
            <person name="Guerin-Laguette A."/>
            <person name="Yu F."/>
            <person name="Martin F.M."/>
        </authorList>
    </citation>
    <scope>NUCLEOTIDE SEQUENCE</scope>
    <source>
        <strain evidence="2">QP</strain>
    </source>
</reference>
<proteinExistence type="predicted"/>
<evidence type="ECO:0000313" key="2">
    <source>
        <dbReference type="EMBL" id="KAH8985896.1"/>
    </source>
</evidence>
<dbReference type="Proteomes" id="UP001201163">
    <property type="component" value="Unassembled WGS sequence"/>
</dbReference>
<sequence length="252" mass="28139">MQRQCTNFLSRIASQTTIFPRRHLISRFASNAKDAHLINDDIPYAYVRVVDPVTRKPLPPQPLTEVINNLATELQPKKGSGAPKSFVTQYAQLVAPPSEATDGYALVKLVGRREAAAREKIQRLKAQASRRASEEKEIQFAWGIGPADVQHKLRKARQELSRGVRVQLVFARKVSGGAERDSATKTKQNVLVDEVVEALADIGREWRIRDERKNMVAVYVQDLQRPIPHKSMLAKQAAIQGSQPDPVQPGNP</sequence>
<name>A0AAD4QB23_9AGAM</name>
<dbReference type="GO" id="GO:0006413">
    <property type="term" value="P:translational initiation"/>
    <property type="evidence" value="ECO:0007669"/>
    <property type="project" value="InterPro"/>
</dbReference>
<dbReference type="Gene3D" id="3.30.110.10">
    <property type="entry name" value="Translation initiation factor 3 (IF-3), C-terminal domain"/>
    <property type="match status" value="1"/>
</dbReference>
<dbReference type="InterPro" id="IPR036788">
    <property type="entry name" value="T_IF-3_C_sf"/>
</dbReference>
<feature type="region of interest" description="Disordered" evidence="1">
    <location>
        <begin position="232"/>
        <end position="252"/>
    </location>
</feature>
<accession>A0AAD4QB23</accession>
<evidence type="ECO:0000313" key="3">
    <source>
        <dbReference type="Proteomes" id="UP001201163"/>
    </source>
</evidence>